<accession>A0A7S0DD47</accession>
<dbReference type="SUPFAM" id="SSF51905">
    <property type="entry name" value="FAD/NAD(P)-binding domain"/>
    <property type="match status" value="1"/>
</dbReference>
<dbReference type="Gene3D" id="3.50.50.60">
    <property type="entry name" value="FAD/NAD(P)-binding domain"/>
    <property type="match status" value="1"/>
</dbReference>
<evidence type="ECO:0008006" key="3">
    <source>
        <dbReference type="Google" id="ProtNLM"/>
    </source>
</evidence>
<name>A0A7S0DD47_9EUKA</name>
<dbReference type="Pfam" id="PF13450">
    <property type="entry name" value="NAD_binding_8"/>
    <property type="match status" value="1"/>
</dbReference>
<keyword evidence="1" id="KW-0732">Signal</keyword>
<feature type="signal peptide" evidence="1">
    <location>
        <begin position="1"/>
        <end position="24"/>
    </location>
</feature>
<organism evidence="2">
    <name type="scientific">Amorphochlora amoebiformis</name>
    <dbReference type="NCBI Taxonomy" id="1561963"/>
    <lineage>
        <taxon>Eukaryota</taxon>
        <taxon>Sar</taxon>
        <taxon>Rhizaria</taxon>
        <taxon>Cercozoa</taxon>
        <taxon>Chlorarachniophyceae</taxon>
        <taxon>Amorphochlora</taxon>
    </lineage>
</organism>
<protein>
    <recommendedName>
        <fullName evidence="3">Amine oxidase domain-containing protein</fullName>
    </recommendedName>
</protein>
<feature type="chain" id="PRO_5031352308" description="Amine oxidase domain-containing protein" evidence="1">
    <location>
        <begin position="25"/>
        <end position="473"/>
    </location>
</feature>
<reference evidence="2" key="1">
    <citation type="submission" date="2021-01" db="EMBL/GenBank/DDBJ databases">
        <authorList>
            <person name="Corre E."/>
            <person name="Pelletier E."/>
            <person name="Niang G."/>
            <person name="Scheremetjew M."/>
            <person name="Finn R."/>
            <person name="Kale V."/>
            <person name="Holt S."/>
            <person name="Cochrane G."/>
            <person name="Meng A."/>
            <person name="Brown T."/>
            <person name="Cohen L."/>
        </authorList>
    </citation>
    <scope>NUCLEOTIDE SEQUENCE</scope>
    <source>
        <strain evidence="2">CCMP2058</strain>
    </source>
</reference>
<dbReference type="AlphaFoldDB" id="A0A7S0DD47"/>
<dbReference type="InterPro" id="IPR036188">
    <property type="entry name" value="FAD/NAD-bd_sf"/>
</dbReference>
<sequence length="473" mass="52809">MQTTGSTSILFFMFFFLTHLLAGGQEIGKPCKFVIVGAGPGGVYTAWRMSGNNGDNAFVGSDICVLEMLGRVGGRILSLRNQGPKGDLTVEMGAYRFPESPWYAYHGFFYAPLTAALIMKSLKLPTAPYEPKTNCTMRKIVDDEGQNAGYAAFVEEMQRQAEEKGVRFYFNTTVTSLGLEGYDILVRASDHNSNTSLIIKSQNVLLNLPMRPLTRLLFNSDPEVLQFGYPDVLSEVRPQSGIKLYVHYEDAWWRNYLNLSIGMFTVNQTGPHDPPLFGRYHDGHTRIDNSTGMARGFLEAVYQLIDPVYDFYGPFQIREKEPYLKLVYNNPTARMLLDAIHRQLVKYHHDLLYKAGVLEKVKGMPPKLALMSGWGEDSIGFGGGIHYTESGVNTGSLSLRALQPVEGLPLYLANEAFGSLRQPDGTPGPEHGWAECSLVMAENVLTKFFGVQPPEWIDSAIYAKFVDLSVQQY</sequence>
<gene>
    <name evidence="2" type="ORF">LAMO00422_LOCUS10631</name>
</gene>
<evidence type="ECO:0000256" key="1">
    <source>
        <dbReference type="SAM" id="SignalP"/>
    </source>
</evidence>
<evidence type="ECO:0000313" key="2">
    <source>
        <dbReference type="EMBL" id="CAD8450737.1"/>
    </source>
</evidence>
<dbReference type="EMBL" id="HBEM01015413">
    <property type="protein sequence ID" value="CAD8450737.1"/>
    <property type="molecule type" value="Transcribed_RNA"/>
</dbReference>
<proteinExistence type="predicted"/>